<comment type="caution">
    <text evidence="2">The sequence shown here is derived from an EMBL/GenBank/DDBJ whole genome shotgun (WGS) entry which is preliminary data.</text>
</comment>
<accession>A0A484AXM8</accession>
<protein>
    <recommendedName>
        <fullName evidence="4">Protein TsetseEP domain-containing protein</fullName>
    </recommendedName>
</protein>
<organism evidence="2 3">
    <name type="scientific">Drosophila navojoa</name>
    <name type="common">Fruit fly</name>
    <dbReference type="NCBI Taxonomy" id="7232"/>
    <lineage>
        <taxon>Eukaryota</taxon>
        <taxon>Metazoa</taxon>
        <taxon>Ecdysozoa</taxon>
        <taxon>Arthropoda</taxon>
        <taxon>Hexapoda</taxon>
        <taxon>Insecta</taxon>
        <taxon>Pterygota</taxon>
        <taxon>Neoptera</taxon>
        <taxon>Endopterygota</taxon>
        <taxon>Diptera</taxon>
        <taxon>Brachycera</taxon>
        <taxon>Muscomorpha</taxon>
        <taxon>Ephydroidea</taxon>
        <taxon>Drosophilidae</taxon>
        <taxon>Drosophila</taxon>
    </lineage>
</organism>
<name>A0A484AXM8_DRONA</name>
<feature type="chain" id="PRO_5019802116" description="Protein TsetseEP domain-containing protein" evidence="1">
    <location>
        <begin position="23"/>
        <end position="131"/>
    </location>
</feature>
<evidence type="ECO:0008006" key="4">
    <source>
        <dbReference type="Google" id="ProtNLM"/>
    </source>
</evidence>
<evidence type="ECO:0000313" key="2">
    <source>
        <dbReference type="EMBL" id="TDG40315.1"/>
    </source>
</evidence>
<feature type="signal peptide" evidence="1">
    <location>
        <begin position="1"/>
        <end position="22"/>
    </location>
</feature>
<gene>
    <name evidence="2" type="ORF">AWZ03_013259</name>
</gene>
<evidence type="ECO:0000313" key="3">
    <source>
        <dbReference type="Proteomes" id="UP000295192"/>
    </source>
</evidence>
<keyword evidence="3" id="KW-1185">Reference proteome</keyword>
<dbReference type="OrthoDB" id="8013751at2759"/>
<sequence>MKSRIIFCALLCLALLNGQARAADCDEAKNPEDSDFKHFFKSISCKVKQGAEDVADAAKPYTDKIGEGAKELGSSVVEKYKELKHRLTDDASTPKSTLVAQVDAPTERVPLAPIAPTVPAEIMGNAQPIAG</sequence>
<evidence type="ECO:0000256" key="1">
    <source>
        <dbReference type="SAM" id="SignalP"/>
    </source>
</evidence>
<dbReference type="Proteomes" id="UP000295192">
    <property type="component" value="Unassembled WGS sequence"/>
</dbReference>
<keyword evidence="1" id="KW-0732">Signal</keyword>
<dbReference type="OMA" id="CDEVKNP"/>
<proteinExistence type="predicted"/>
<reference evidence="2 3" key="1">
    <citation type="journal article" date="2019" name="J. Hered.">
        <title>An Improved Genome Assembly for Drosophila navojoa, the Basal Species in the mojavensis Cluster.</title>
        <authorList>
            <person name="Vanderlinde T."/>
            <person name="Dupim E.G."/>
            <person name="Nazario-Yepiz N.O."/>
            <person name="Carvalho A.B."/>
        </authorList>
    </citation>
    <scope>NUCLEOTIDE SEQUENCE [LARGE SCALE GENOMIC DNA]</scope>
    <source>
        <strain evidence="2">Navoj_Jal97</strain>
        <tissue evidence="2">Whole organism</tissue>
    </source>
</reference>
<dbReference type="AlphaFoldDB" id="A0A484AXM8"/>
<dbReference type="EMBL" id="LSRL02000605">
    <property type="protein sequence ID" value="TDG40315.1"/>
    <property type="molecule type" value="Genomic_DNA"/>
</dbReference>